<reference evidence="1 2" key="1">
    <citation type="submission" date="2019-05" db="EMBL/GenBank/DDBJ databases">
        <title>A Chromosome-scale Meerkat (S. suricatta) Genome Assembly.</title>
        <authorList>
            <person name="Dudchenko O."/>
            <person name="Lieberman Aiden E."/>
            <person name="Tung J."/>
            <person name="Barreiro L.B."/>
            <person name="Clutton-Brock T.H."/>
        </authorList>
    </citation>
    <scope>NUCLEOTIDE SEQUENCE [LARGE SCALE GENOMIC DNA]</scope>
</reference>
<dbReference type="AlphaFoldDB" id="A0A673SXL1"/>
<dbReference type="Ensembl" id="ENSSSUT00005001586.1">
    <property type="protein sequence ID" value="ENSSSUP00005001346.1"/>
    <property type="gene ID" value="ENSSSUG00005000961.1"/>
</dbReference>
<dbReference type="SUPFAM" id="SSF48726">
    <property type="entry name" value="Immunoglobulin"/>
    <property type="match status" value="1"/>
</dbReference>
<protein>
    <submittedName>
        <fullName evidence="1">Uncharacterized protein</fullName>
    </submittedName>
</protein>
<reference evidence="1" key="2">
    <citation type="submission" date="2025-08" db="UniProtKB">
        <authorList>
            <consortium name="Ensembl"/>
        </authorList>
    </citation>
    <scope>IDENTIFICATION</scope>
</reference>
<evidence type="ECO:0000313" key="1">
    <source>
        <dbReference type="Ensembl" id="ENSSSUP00005001346.1"/>
    </source>
</evidence>
<name>A0A673SXL1_SURSU</name>
<proteinExistence type="predicted"/>
<accession>A0A673SXL1</accession>
<keyword evidence="2" id="KW-1185">Reference proteome</keyword>
<dbReference type="Proteomes" id="UP000472268">
    <property type="component" value="Chromosome 5"/>
</dbReference>
<dbReference type="InterPro" id="IPR036179">
    <property type="entry name" value="Ig-like_dom_sf"/>
</dbReference>
<evidence type="ECO:0000313" key="2">
    <source>
        <dbReference type="Proteomes" id="UP000472268"/>
    </source>
</evidence>
<sequence length="58" mass="6478">MVPVTSIFSFSRWACVHSLLKLVKSGAEVSKPGASVKVSCKESRYTFTITIERLEESR</sequence>
<reference evidence="1" key="3">
    <citation type="submission" date="2025-09" db="UniProtKB">
        <authorList>
            <consortium name="Ensembl"/>
        </authorList>
    </citation>
    <scope>IDENTIFICATION</scope>
</reference>
<organism evidence="1 2">
    <name type="scientific">Suricata suricatta</name>
    <name type="common">Meerkat</name>
    <dbReference type="NCBI Taxonomy" id="37032"/>
    <lineage>
        <taxon>Eukaryota</taxon>
        <taxon>Metazoa</taxon>
        <taxon>Chordata</taxon>
        <taxon>Craniata</taxon>
        <taxon>Vertebrata</taxon>
        <taxon>Euteleostomi</taxon>
        <taxon>Mammalia</taxon>
        <taxon>Eutheria</taxon>
        <taxon>Laurasiatheria</taxon>
        <taxon>Carnivora</taxon>
        <taxon>Feliformia</taxon>
        <taxon>Herpestidae</taxon>
        <taxon>Suricata</taxon>
    </lineage>
</organism>
<dbReference type="Gene3D" id="2.60.40.10">
    <property type="entry name" value="Immunoglobulins"/>
    <property type="match status" value="1"/>
</dbReference>
<dbReference type="InterPro" id="IPR013783">
    <property type="entry name" value="Ig-like_fold"/>
</dbReference>